<sequence length="155" mass="17947">MTVLDRSSINLGLKECHDSPSSGHLCEDRTREKCKTLIWWPMWQNYVAEYCKTCEISQNANKSVGKRPGTMIKIHKPSKPWFSNAPVLLPCRKDYTATNTALMLWNRVVSWTGIFTNIISDRDPKFISALWKNLHQFFRTKLSFSTAYHPQTHGL</sequence>
<dbReference type="GO" id="GO:0003676">
    <property type="term" value="F:nucleic acid binding"/>
    <property type="evidence" value="ECO:0007669"/>
    <property type="project" value="InterPro"/>
</dbReference>
<comment type="caution">
    <text evidence="2">The sequence shown here is derived from an EMBL/GenBank/DDBJ whole genome shotgun (WGS) entry which is preliminary data.</text>
</comment>
<dbReference type="EMBL" id="AVOT02089157">
    <property type="protein sequence ID" value="MBW0571948.1"/>
    <property type="molecule type" value="Genomic_DNA"/>
</dbReference>
<protein>
    <recommendedName>
        <fullName evidence="1">Integrase zinc-binding domain-containing protein</fullName>
    </recommendedName>
</protein>
<dbReference type="InterPro" id="IPR041588">
    <property type="entry name" value="Integrase_H2C2"/>
</dbReference>
<dbReference type="Proteomes" id="UP000765509">
    <property type="component" value="Unassembled WGS sequence"/>
</dbReference>
<accession>A0A9Q3JZY3</accession>
<keyword evidence="3" id="KW-1185">Reference proteome</keyword>
<dbReference type="Gene3D" id="1.10.340.70">
    <property type="match status" value="1"/>
</dbReference>
<feature type="domain" description="Integrase zinc-binding" evidence="1">
    <location>
        <begin position="10"/>
        <end position="62"/>
    </location>
</feature>
<gene>
    <name evidence="2" type="ORF">O181_111663</name>
</gene>
<feature type="non-terminal residue" evidence="2">
    <location>
        <position position="1"/>
    </location>
</feature>
<reference evidence="2" key="1">
    <citation type="submission" date="2021-03" db="EMBL/GenBank/DDBJ databases">
        <title>Draft genome sequence of rust myrtle Austropuccinia psidii MF-1, a brazilian biotype.</title>
        <authorList>
            <person name="Quecine M.C."/>
            <person name="Pachon D.M.R."/>
            <person name="Bonatelli M.L."/>
            <person name="Correr F.H."/>
            <person name="Franceschini L.M."/>
            <person name="Leite T.F."/>
            <person name="Margarido G.R.A."/>
            <person name="Almeida C.A."/>
            <person name="Ferrarezi J.A."/>
            <person name="Labate C.A."/>
        </authorList>
    </citation>
    <scope>NUCLEOTIDE SEQUENCE</scope>
    <source>
        <strain evidence="2">MF-1</strain>
    </source>
</reference>
<dbReference type="SUPFAM" id="SSF53098">
    <property type="entry name" value="Ribonuclease H-like"/>
    <property type="match status" value="1"/>
</dbReference>
<evidence type="ECO:0000313" key="2">
    <source>
        <dbReference type="EMBL" id="MBW0571948.1"/>
    </source>
</evidence>
<dbReference type="AlphaFoldDB" id="A0A9Q3JZY3"/>
<dbReference type="Gene3D" id="3.30.420.10">
    <property type="entry name" value="Ribonuclease H-like superfamily/Ribonuclease H"/>
    <property type="match status" value="1"/>
</dbReference>
<evidence type="ECO:0000313" key="3">
    <source>
        <dbReference type="Proteomes" id="UP000765509"/>
    </source>
</evidence>
<evidence type="ECO:0000259" key="1">
    <source>
        <dbReference type="Pfam" id="PF17921"/>
    </source>
</evidence>
<dbReference type="InterPro" id="IPR012337">
    <property type="entry name" value="RNaseH-like_sf"/>
</dbReference>
<dbReference type="OrthoDB" id="3158924at2759"/>
<dbReference type="PANTHER" id="PTHR37984:SF5">
    <property type="entry name" value="PROTEIN NYNRIN-LIKE"/>
    <property type="match status" value="1"/>
</dbReference>
<dbReference type="InterPro" id="IPR050951">
    <property type="entry name" value="Retrovirus_Pol_polyprotein"/>
</dbReference>
<dbReference type="PANTHER" id="PTHR37984">
    <property type="entry name" value="PROTEIN CBG26694"/>
    <property type="match status" value="1"/>
</dbReference>
<proteinExistence type="predicted"/>
<organism evidence="2 3">
    <name type="scientific">Austropuccinia psidii MF-1</name>
    <dbReference type="NCBI Taxonomy" id="1389203"/>
    <lineage>
        <taxon>Eukaryota</taxon>
        <taxon>Fungi</taxon>
        <taxon>Dikarya</taxon>
        <taxon>Basidiomycota</taxon>
        <taxon>Pucciniomycotina</taxon>
        <taxon>Pucciniomycetes</taxon>
        <taxon>Pucciniales</taxon>
        <taxon>Sphaerophragmiaceae</taxon>
        <taxon>Austropuccinia</taxon>
    </lineage>
</organism>
<name>A0A9Q3JZY3_9BASI</name>
<dbReference type="Pfam" id="PF17921">
    <property type="entry name" value="Integrase_H2C2"/>
    <property type="match status" value="1"/>
</dbReference>
<dbReference type="InterPro" id="IPR036397">
    <property type="entry name" value="RNaseH_sf"/>
</dbReference>